<protein>
    <submittedName>
        <fullName evidence="1">Uncharacterized protein</fullName>
    </submittedName>
</protein>
<reference evidence="1 2" key="1">
    <citation type="journal article" date="2018" name="J. Microbiol.">
        <title>Bacillus spongiae sp. nov., isolated from sponge of Jeju Island.</title>
        <authorList>
            <person name="Lee G.E."/>
            <person name="Im W.T."/>
            <person name="Park J.S."/>
        </authorList>
    </citation>
    <scope>NUCLEOTIDE SEQUENCE [LARGE SCALE GENOMIC DNA]</scope>
    <source>
        <strain evidence="1 2">135PIL107-10</strain>
    </source>
</reference>
<sequence length="74" mass="8795">MLTSRIVEEAMFILKMKWGQNMPTLKEFDLDIPYIRKDGSEEDYEMSWKEKRYNLEMKLGVLSLSLDKTSSSIR</sequence>
<comment type="caution">
    <text evidence="1">The sequence shown here is derived from an EMBL/GenBank/DDBJ whole genome shotgun (WGS) entry which is preliminary data.</text>
</comment>
<name>A0ABU8HEE6_9BACI</name>
<evidence type="ECO:0000313" key="2">
    <source>
        <dbReference type="Proteomes" id="UP001312865"/>
    </source>
</evidence>
<dbReference type="EMBL" id="JBBAXC010000008">
    <property type="protein sequence ID" value="MEI5907559.1"/>
    <property type="molecule type" value="Genomic_DNA"/>
</dbReference>
<dbReference type="RefSeq" id="WP_336587000.1">
    <property type="nucleotide sequence ID" value="NZ_JBBAXC010000008.1"/>
</dbReference>
<proteinExistence type="predicted"/>
<accession>A0ABU8HEE6</accession>
<gene>
    <name evidence="1" type="ORF">WAK64_10870</name>
</gene>
<evidence type="ECO:0000313" key="1">
    <source>
        <dbReference type="EMBL" id="MEI5907559.1"/>
    </source>
</evidence>
<keyword evidence="2" id="KW-1185">Reference proteome</keyword>
<organism evidence="1 2">
    <name type="scientific">Bacillus spongiae</name>
    <dbReference type="NCBI Taxonomy" id="2683610"/>
    <lineage>
        <taxon>Bacteria</taxon>
        <taxon>Bacillati</taxon>
        <taxon>Bacillota</taxon>
        <taxon>Bacilli</taxon>
        <taxon>Bacillales</taxon>
        <taxon>Bacillaceae</taxon>
        <taxon>Bacillus</taxon>
    </lineage>
</organism>
<dbReference type="Proteomes" id="UP001312865">
    <property type="component" value="Unassembled WGS sequence"/>
</dbReference>